<organism evidence="3">
    <name type="scientific">Brachypodium distachyon</name>
    <name type="common">Purple false brome</name>
    <name type="synonym">Trachynia distachya</name>
    <dbReference type="NCBI Taxonomy" id="15368"/>
    <lineage>
        <taxon>Eukaryota</taxon>
        <taxon>Viridiplantae</taxon>
        <taxon>Streptophyta</taxon>
        <taxon>Embryophyta</taxon>
        <taxon>Tracheophyta</taxon>
        <taxon>Spermatophyta</taxon>
        <taxon>Magnoliopsida</taxon>
        <taxon>Liliopsida</taxon>
        <taxon>Poales</taxon>
        <taxon>Poaceae</taxon>
        <taxon>BOP clade</taxon>
        <taxon>Pooideae</taxon>
        <taxon>Stipodae</taxon>
        <taxon>Brachypodieae</taxon>
        <taxon>Brachypodium</taxon>
    </lineage>
</organism>
<accession>A0A0Q3L277</accession>
<reference evidence="4" key="3">
    <citation type="submission" date="2018-08" db="UniProtKB">
        <authorList>
            <consortium name="EnsemblPlants"/>
        </authorList>
    </citation>
    <scope>IDENTIFICATION</scope>
    <source>
        <strain evidence="4">cv. Bd21</strain>
    </source>
</reference>
<keyword evidence="5" id="KW-1185">Reference proteome</keyword>
<dbReference type="AlphaFoldDB" id="A0A0Q3L277"/>
<feature type="region of interest" description="Disordered" evidence="1">
    <location>
        <begin position="1"/>
        <end position="48"/>
    </location>
</feature>
<reference evidence="3" key="2">
    <citation type="submission" date="2017-06" db="EMBL/GenBank/DDBJ databases">
        <title>WGS assembly of Brachypodium distachyon.</title>
        <authorList>
            <consortium name="The International Brachypodium Initiative"/>
            <person name="Lucas S."/>
            <person name="Harmon-Smith M."/>
            <person name="Lail K."/>
            <person name="Tice H."/>
            <person name="Grimwood J."/>
            <person name="Bruce D."/>
            <person name="Barry K."/>
            <person name="Shu S."/>
            <person name="Lindquist E."/>
            <person name="Wang M."/>
            <person name="Pitluck S."/>
            <person name="Vogel J.P."/>
            <person name="Garvin D.F."/>
            <person name="Mockler T.C."/>
            <person name="Schmutz J."/>
            <person name="Rokhsar D."/>
            <person name="Bevan M.W."/>
        </authorList>
    </citation>
    <scope>NUCLEOTIDE SEQUENCE</scope>
    <source>
        <strain evidence="3">Bd21</strain>
    </source>
</reference>
<feature type="compositionally biased region" description="Basic residues" evidence="1">
    <location>
        <begin position="39"/>
        <end position="48"/>
    </location>
</feature>
<dbReference type="Proteomes" id="UP000008810">
    <property type="component" value="Chromosome 4"/>
</dbReference>
<protein>
    <submittedName>
        <fullName evidence="3 4">Uncharacterized protein</fullName>
    </submittedName>
</protein>
<name>A0A0Q3L277_BRADI</name>
<dbReference type="Gramene" id="KQJ86589">
    <property type="protein sequence ID" value="KQJ86589"/>
    <property type="gene ID" value="BRADI_4g06515v3"/>
</dbReference>
<evidence type="ECO:0000313" key="3">
    <source>
        <dbReference type="EMBL" id="KQJ86589.1"/>
    </source>
</evidence>
<keyword evidence="2" id="KW-1133">Transmembrane helix</keyword>
<sequence length="223" mass="22521">MHLHPSSMVGGGGCGGGRALRRVDSFPVRPSLSRSDAMKKKKNRISKRSRISAALRELKVAAKARDTNALLQLVLTGHRAGSGGRTGPSTSPSSGGGEKITTTSEAERGMIADPLGRGGAIAGASESAGDGLIVSGGRPIATATGAGGGARCYARWTAAVLALVVALACVVVLGKAPAICCCTCAAWWCGGGGNAAERRRASHDDSDCRRLKNGGYHGTALLA</sequence>
<proteinExistence type="predicted"/>
<keyword evidence="2" id="KW-0812">Transmembrane</keyword>
<dbReference type="RefSeq" id="XP_003575485.1">
    <property type="nucleotide sequence ID" value="XM_003575437.4"/>
</dbReference>
<keyword evidence="2" id="KW-0472">Membrane</keyword>
<reference evidence="3 4" key="1">
    <citation type="journal article" date="2010" name="Nature">
        <title>Genome sequencing and analysis of the model grass Brachypodium distachyon.</title>
        <authorList>
            <consortium name="International Brachypodium Initiative"/>
        </authorList>
    </citation>
    <scope>NUCLEOTIDE SEQUENCE [LARGE SCALE GENOMIC DNA]</scope>
    <source>
        <strain evidence="3">Bd21</strain>
        <strain evidence="4">cv. Bd21</strain>
    </source>
</reference>
<evidence type="ECO:0000313" key="4">
    <source>
        <dbReference type="EnsemblPlants" id="KQJ86589"/>
    </source>
</evidence>
<dbReference type="EnsemblPlants" id="KQJ86589">
    <property type="protein sequence ID" value="KQJ86589"/>
    <property type="gene ID" value="BRADI_4g06515v3"/>
</dbReference>
<dbReference type="GeneID" id="100846330"/>
<evidence type="ECO:0000313" key="5">
    <source>
        <dbReference type="Proteomes" id="UP000008810"/>
    </source>
</evidence>
<dbReference type="KEGG" id="bdi:100846330"/>
<evidence type="ECO:0000256" key="1">
    <source>
        <dbReference type="SAM" id="MobiDB-lite"/>
    </source>
</evidence>
<feature type="transmembrane region" description="Helical" evidence="2">
    <location>
        <begin position="156"/>
        <end position="174"/>
    </location>
</feature>
<evidence type="ECO:0000256" key="2">
    <source>
        <dbReference type="SAM" id="Phobius"/>
    </source>
</evidence>
<feature type="region of interest" description="Disordered" evidence="1">
    <location>
        <begin position="79"/>
        <end position="102"/>
    </location>
</feature>
<dbReference type="EMBL" id="CM000883">
    <property type="protein sequence ID" value="KQJ86589.1"/>
    <property type="molecule type" value="Genomic_DNA"/>
</dbReference>
<gene>
    <name evidence="4" type="primary">LOC100846330</name>
    <name evidence="3" type="ORF">BRADI_4g06515v3</name>
</gene>
<feature type="compositionally biased region" description="Gly residues" evidence="1">
    <location>
        <begin position="9"/>
        <end position="18"/>
    </location>
</feature>